<feature type="domain" description="Polynucleotide kinase PNKP phosphatase" evidence="1">
    <location>
        <begin position="168"/>
        <end position="302"/>
    </location>
</feature>
<dbReference type="SUPFAM" id="SSF52540">
    <property type="entry name" value="P-loop containing nucleoside triphosphate hydrolases"/>
    <property type="match status" value="1"/>
</dbReference>
<dbReference type="Gene3D" id="3.40.50.300">
    <property type="entry name" value="P-loop containing nucleotide triphosphate hydrolases"/>
    <property type="match status" value="1"/>
</dbReference>
<organism evidence="2 3">
    <name type="scientific">Prescottella agglutinans</name>
    <dbReference type="NCBI Taxonomy" id="1644129"/>
    <lineage>
        <taxon>Bacteria</taxon>
        <taxon>Bacillati</taxon>
        <taxon>Actinomycetota</taxon>
        <taxon>Actinomycetes</taxon>
        <taxon>Mycobacteriales</taxon>
        <taxon>Nocardiaceae</taxon>
        <taxon>Prescottella</taxon>
    </lineage>
</organism>
<keyword evidence="3" id="KW-1185">Reference proteome</keyword>
<sequence length="302" mass="34239">MTELIITRGYPGSGKSSWAQAKVAENPEEWVHLNRDDLRKSLFGVTGRGTYLQERNVTIVQHTSARNLLSNGVSVIFDDTNLRAKYTREIANLAVEVGADFQVVDFRLDADECIRRNKARADAGGRLVPEDVIRTMAKRFPIKAWQPIVPAPTLQIDLEAYVPNPDLPRAYIVDIDGTLAHKSDRDIYDYSRVGEDTLDQSVAGVVRRLEMTGASIIVMSGRDDDCRAETAAWLQDNKVRFDALYMRAAGDKRRDSIVKYELFNEHVRHSYNVLGVFDDRRQVVEMWRGIGLKCFQVQDGDF</sequence>
<protein>
    <submittedName>
        <fullName evidence="2">Kinase</fullName>
    </submittedName>
</protein>
<dbReference type="EMBL" id="JARXVC010000011">
    <property type="protein sequence ID" value="MDH6282842.1"/>
    <property type="molecule type" value="Genomic_DNA"/>
</dbReference>
<dbReference type="RefSeq" id="WP_280762133.1">
    <property type="nucleotide sequence ID" value="NZ_JARXVC010000011.1"/>
</dbReference>
<evidence type="ECO:0000259" key="1">
    <source>
        <dbReference type="Pfam" id="PF25109"/>
    </source>
</evidence>
<accession>A0ABT6MEU2</accession>
<evidence type="ECO:0000313" key="2">
    <source>
        <dbReference type="EMBL" id="MDH6282842.1"/>
    </source>
</evidence>
<dbReference type="GO" id="GO:0016301">
    <property type="term" value="F:kinase activity"/>
    <property type="evidence" value="ECO:0007669"/>
    <property type="project" value="UniProtKB-KW"/>
</dbReference>
<dbReference type="Pfam" id="PF13671">
    <property type="entry name" value="AAA_33"/>
    <property type="match status" value="1"/>
</dbReference>
<comment type="caution">
    <text evidence="2">The sequence shown here is derived from an EMBL/GenBank/DDBJ whole genome shotgun (WGS) entry which is preliminary data.</text>
</comment>
<name>A0ABT6MEU2_9NOCA</name>
<gene>
    <name evidence="2" type="ORF">M2280_004079</name>
</gene>
<dbReference type="InterPro" id="IPR056782">
    <property type="entry name" value="HAD_PNKP"/>
</dbReference>
<dbReference type="Proteomes" id="UP001160334">
    <property type="component" value="Unassembled WGS sequence"/>
</dbReference>
<dbReference type="Gene3D" id="3.40.50.1000">
    <property type="entry name" value="HAD superfamily/HAD-like"/>
    <property type="match status" value="1"/>
</dbReference>
<dbReference type="SUPFAM" id="SSF56784">
    <property type="entry name" value="HAD-like"/>
    <property type="match status" value="1"/>
</dbReference>
<proteinExistence type="predicted"/>
<dbReference type="InterPro" id="IPR036412">
    <property type="entry name" value="HAD-like_sf"/>
</dbReference>
<dbReference type="InterPro" id="IPR027417">
    <property type="entry name" value="P-loop_NTPase"/>
</dbReference>
<dbReference type="InterPro" id="IPR023214">
    <property type="entry name" value="HAD_sf"/>
</dbReference>
<keyword evidence="2" id="KW-0418">Kinase</keyword>
<reference evidence="2 3" key="1">
    <citation type="submission" date="2023-04" db="EMBL/GenBank/DDBJ databases">
        <title>Forest soil microbial communities from Buena Vista Peninsula, Colon Province, Panama.</title>
        <authorList>
            <person name="Bouskill N."/>
        </authorList>
    </citation>
    <scope>NUCLEOTIDE SEQUENCE [LARGE SCALE GENOMIC DNA]</scope>
    <source>
        <strain evidence="2 3">CFH S0262</strain>
    </source>
</reference>
<evidence type="ECO:0000313" key="3">
    <source>
        <dbReference type="Proteomes" id="UP001160334"/>
    </source>
</evidence>
<dbReference type="Pfam" id="PF25109">
    <property type="entry name" value="HAD_PNKP"/>
    <property type="match status" value="1"/>
</dbReference>
<keyword evidence="2" id="KW-0808">Transferase</keyword>